<dbReference type="EMBL" id="WUWG01000003">
    <property type="protein sequence ID" value="MXU65943.1"/>
    <property type="molecule type" value="Genomic_DNA"/>
</dbReference>
<evidence type="ECO:0000313" key="2">
    <source>
        <dbReference type="Proteomes" id="UP000436016"/>
    </source>
</evidence>
<gene>
    <name evidence="1" type="ORF">GSH16_10815</name>
</gene>
<keyword evidence="2" id="KW-1185">Reference proteome</keyword>
<reference evidence="1 2" key="1">
    <citation type="submission" date="2019-12" db="EMBL/GenBank/DDBJ databases">
        <title>Strain KN286 was isolated from seawater, which was collected from Caroline Seamount in the tropical western Pacific.</title>
        <authorList>
            <person name="Wang Q."/>
        </authorList>
    </citation>
    <scope>NUCLEOTIDE SEQUENCE [LARGE SCALE GENOMIC DNA]</scope>
    <source>
        <strain evidence="1 2">KN286</strain>
    </source>
</reference>
<organism evidence="1 2">
    <name type="scientific">Oceanomicrobium pacificus</name>
    <dbReference type="NCBI Taxonomy" id="2692916"/>
    <lineage>
        <taxon>Bacteria</taxon>
        <taxon>Pseudomonadati</taxon>
        <taxon>Pseudomonadota</taxon>
        <taxon>Alphaproteobacteria</taxon>
        <taxon>Rhodobacterales</taxon>
        <taxon>Paracoccaceae</taxon>
        <taxon>Oceanomicrobium</taxon>
    </lineage>
</organism>
<dbReference type="Proteomes" id="UP000436016">
    <property type="component" value="Unassembled WGS sequence"/>
</dbReference>
<comment type="caution">
    <text evidence="1">The sequence shown here is derived from an EMBL/GenBank/DDBJ whole genome shotgun (WGS) entry which is preliminary data.</text>
</comment>
<dbReference type="AlphaFoldDB" id="A0A6B0TY65"/>
<dbReference type="RefSeq" id="WP_160854876.1">
    <property type="nucleotide sequence ID" value="NZ_WUWG01000003.1"/>
</dbReference>
<accession>A0A6B0TY65</accession>
<name>A0A6B0TY65_9RHOB</name>
<evidence type="ECO:0000313" key="1">
    <source>
        <dbReference type="EMBL" id="MXU65943.1"/>
    </source>
</evidence>
<proteinExistence type="predicted"/>
<protein>
    <submittedName>
        <fullName evidence="1">Uncharacterized protein</fullName>
    </submittedName>
</protein>
<sequence length="59" mass="6661">MIEFHLTQRAATQKVPQARMGGKPLEINAVSAAFGREMADRVQVQQNPPSPLFFHRERA</sequence>